<protein>
    <submittedName>
        <fullName evidence="2">Uncharacterized protein</fullName>
    </submittedName>
</protein>
<keyword evidence="1" id="KW-1133">Transmembrane helix</keyword>
<evidence type="ECO:0000313" key="2">
    <source>
        <dbReference type="EMBL" id="KAJ7023171.1"/>
    </source>
</evidence>
<reference evidence="2" key="1">
    <citation type="submission" date="2023-03" db="EMBL/GenBank/DDBJ databases">
        <title>Massive genome expansion in bonnet fungi (Mycena s.s.) driven by repeated elements and novel gene families across ecological guilds.</title>
        <authorList>
            <consortium name="Lawrence Berkeley National Laboratory"/>
            <person name="Harder C.B."/>
            <person name="Miyauchi S."/>
            <person name="Viragh M."/>
            <person name="Kuo A."/>
            <person name="Thoen E."/>
            <person name="Andreopoulos B."/>
            <person name="Lu D."/>
            <person name="Skrede I."/>
            <person name="Drula E."/>
            <person name="Henrissat B."/>
            <person name="Morin E."/>
            <person name="Kohler A."/>
            <person name="Barry K."/>
            <person name="LaButti K."/>
            <person name="Morin E."/>
            <person name="Salamov A."/>
            <person name="Lipzen A."/>
            <person name="Mereny Z."/>
            <person name="Hegedus B."/>
            <person name="Baldrian P."/>
            <person name="Stursova M."/>
            <person name="Weitz H."/>
            <person name="Taylor A."/>
            <person name="Grigoriev I.V."/>
            <person name="Nagy L.G."/>
            <person name="Martin F."/>
            <person name="Kauserud H."/>
        </authorList>
    </citation>
    <scope>NUCLEOTIDE SEQUENCE</scope>
    <source>
        <strain evidence="2">CBHHK200</strain>
    </source>
</reference>
<gene>
    <name evidence="2" type="ORF">C8F04DRAFT_1401872</name>
</gene>
<dbReference type="Proteomes" id="UP001218188">
    <property type="component" value="Unassembled WGS sequence"/>
</dbReference>
<dbReference type="EMBL" id="JARJCM010000193">
    <property type="protein sequence ID" value="KAJ7023171.1"/>
    <property type="molecule type" value="Genomic_DNA"/>
</dbReference>
<organism evidence="2 3">
    <name type="scientific">Mycena alexandri</name>
    <dbReference type="NCBI Taxonomy" id="1745969"/>
    <lineage>
        <taxon>Eukaryota</taxon>
        <taxon>Fungi</taxon>
        <taxon>Dikarya</taxon>
        <taxon>Basidiomycota</taxon>
        <taxon>Agaricomycotina</taxon>
        <taxon>Agaricomycetes</taxon>
        <taxon>Agaricomycetidae</taxon>
        <taxon>Agaricales</taxon>
        <taxon>Marasmiineae</taxon>
        <taxon>Mycenaceae</taxon>
        <taxon>Mycena</taxon>
    </lineage>
</organism>
<evidence type="ECO:0000256" key="1">
    <source>
        <dbReference type="SAM" id="Phobius"/>
    </source>
</evidence>
<keyword evidence="1" id="KW-0812">Transmembrane</keyword>
<proteinExistence type="predicted"/>
<evidence type="ECO:0000313" key="3">
    <source>
        <dbReference type="Proteomes" id="UP001218188"/>
    </source>
</evidence>
<comment type="caution">
    <text evidence="2">The sequence shown here is derived from an EMBL/GenBank/DDBJ whole genome shotgun (WGS) entry which is preliminary data.</text>
</comment>
<sequence>MTPTPVRQIARELVICTSLSFIVILGVIHALLHLLQASIISGATIQSPVGKFFATPAVRIAQISQLHSYVLVIFKVTIACTILVLAVREAVSSLGIWIGWWTPEGQLEADLESGDLKSDVDWSADEKVPYSDAPYPNETVFIL</sequence>
<accession>A0AAD6SAK6</accession>
<keyword evidence="3" id="KW-1185">Reference proteome</keyword>
<keyword evidence="1" id="KW-0472">Membrane</keyword>
<feature type="transmembrane region" description="Helical" evidence="1">
    <location>
        <begin position="12"/>
        <end position="32"/>
    </location>
</feature>
<dbReference type="AlphaFoldDB" id="A0AAD6SAK6"/>
<name>A0AAD6SAK6_9AGAR</name>
<feature type="transmembrane region" description="Helical" evidence="1">
    <location>
        <begin position="66"/>
        <end position="87"/>
    </location>
</feature>